<evidence type="ECO:0000256" key="1">
    <source>
        <dbReference type="ARBA" id="ARBA00004173"/>
    </source>
</evidence>
<keyword evidence="4" id="KW-0809">Transit peptide</keyword>
<dbReference type="InterPro" id="IPR011009">
    <property type="entry name" value="Kinase-like_dom_sf"/>
</dbReference>
<dbReference type="InterPro" id="IPR051035">
    <property type="entry name" value="Mito_inheritance_9"/>
</dbReference>
<keyword evidence="5" id="KW-0496">Mitochondrion</keyword>
<accession>A0A177DBB4</accession>
<dbReference type="OMA" id="FLQAQWP"/>
<keyword evidence="9" id="KW-1185">Reference proteome</keyword>
<dbReference type="Gene3D" id="3.30.200.20">
    <property type="entry name" value="Phosphorylase Kinase, domain 1"/>
    <property type="match status" value="1"/>
</dbReference>
<comment type="similarity">
    <text evidence="2">Belongs to the AIM9 family.</text>
</comment>
<evidence type="ECO:0000259" key="7">
    <source>
        <dbReference type="Pfam" id="PF01636"/>
    </source>
</evidence>
<evidence type="ECO:0000256" key="2">
    <source>
        <dbReference type="ARBA" id="ARBA00005543"/>
    </source>
</evidence>
<dbReference type="STRING" id="5599.A0A177DBB4"/>
<evidence type="ECO:0000313" key="8">
    <source>
        <dbReference type="EMBL" id="OAG16189.1"/>
    </source>
</evidence>
<evidence type="ECO:0000256" key="5">
    <source>
        <dbReference type="ARBA" id="ARBA00023128"/>
    </source>
</evidence>
<feature type="domain" description="Aminoglycoside phosphotransferase" evidence="7">
    <location>
        <begin position="74"/>
        <end position="319"/>
    </location>
</feature>
<dbReference type="PANTHER" id="PTHR36091">
    <property type="entry name" value="ALTERED INHERITANCE OF MITOCHONDRIA PROTEIN 9, MITOCHONDRIAL"/>
    <property type="match status" value="1"/>
</dbReference>
<dbReference type="Pfam" id="PF01636">
    <property type="entry name" value="APH"/>
    <property type="match status" value="1"/>
</dbReference>
<evidence type="ECO:0000256" key="3">
    <source>
        <dbReference type="ARBA" id="ARBA00016197"/>
    </source>
</evidence>
<gene>
    <name evidence="8" type="ORF">CC77DRAFT_1034260</name>
</gene>
<sequence>MPRYTSRNVSRVSNLTDTGKFITREELFRYTNGSFLANEKEAANRRYVKFDVDQLCAVAATTNGKHSPVCAIEKMEGGFSKALLLRKEDGTEVVAKIPCTIAGPPKYTTASEVAILHYLHARTAVPVPKVLAWNEDASNPVGAEYIIMTKAPGVQLFKVWGDMDELDRIQVVRQLAEFEGEMTDIRFPASESLYLRHSMAADDTCMALDLDMDPEKEFCIGPSCNRGWHTAAEIANSRHQGPCLSASTSGAQRGSFEEHVAVLDMTKKVMSRLNERTLIGKVSEPVLWHTDLDMGNVYVAEGKPAQILSIIDWQSILVSPLFLQARFPDFVTVGEDYPLGTKEIPKLPPDFDELNVEDKKIAEQRLKDNITAKGYELSTGSKNIRGWKALQIPLFLRELFIRCAEASEEGVIPLRACLIEYAANWKEIGFEGECPISFSEEDLQKHEQQFEEYSNYHKVHELARNVLGTDFEGWISPYVDFEMKQQQNTALLEELVRRSSQHGMSPERMREIWPYLDRSTSSPKQESVAYGFRHLLRSLGLF</sequence>
<evidence type="ECO:0000256" key="6">
    <source>
        <dbReference type="ARBA" id="ARBA00031849"/>
    </source>
</evidence>
<comment type="subcellular location">
    <subcellularLocation>
        <location evidence="1">Mitochondrion</location>
    </subcellularLocation>
</comment>
<dbReference type="KEGG" id="aalt:CC77DRAFT_1034260"/>
<evidence type="ECO:0000313" key="9">
    <source>
        <dbReference type="Proteomes" id="UP000077248"/>
    </source>
</evidence>
<dbReference type="VEuPathDB" id="FungiDB:CC77DRAFT_1034260"/>
<dbReference type="EMBL" id="KV441490">
    <property type="protein sequence ID" value="OAG16189.1"/>
    <property type="molecule type" value="Genomic_DNA"/>
</dbReference>
<evidence type="ECO:0000256" key="4">
    <source>
        <dbReference type="ARBA" id="ARBA00022946"/>
    </source>
</evidence>
<proteinExistence type="inferred from homology"/>
<protein>
    <recommendedName>
        <fullName evidence="3">Altered inheritance of mitochondria protein 9, mitochondrial</fullName>
    </recommendedName>
    <alternativeName>
        <fullName evidence="6">Found in mitochondrial proteome protein 29</fullName>
    </alternativeName>
</protein>
<dbReference type="Proteomes" id="UP000077248">
    <property type="component" value="Unassembled WGS sequence"/>
</dbReference>
<organism evidence="8 9">
    <name type="scientific">Alternaria alternata</name>
    <name type="common">Alternaria rot fungus</name>
    <name type="synonym">Torula alternata</name>
    <dbReference type="NCBI Taxonomy" id="5599"/>
    <lineage>
        <taxon>Eukaryota</taxon>
        <taxon>Fungi</taxon>
        <taxon>Dikarya</taxon>
        <taxon>Ascomycota</taxon>
        <taxon>Pezizomycotina</taxon>
        <taxon>Dothideomycetes</taxon>
        <taxon>Pleosporomycetidae</taxon>
        <taxon>Pleosporales</taxon>
        <taxon>Pleosporineae</taxon>
        <taxon>Pleosporaceae</taxon>
        <taxon>Alternaria</taxon>
        <taxon>Alternaria sect. Alternaria</taxon>
        <taxon>Alternaria alternata complex</taxon>
    </lineage>
</organism>
<dbReference type="RefSeq" id="XP_018381610.1">
    <property type="nucleotide sequence ID" value="XM_018526854.1"/>
</dbReference>
<dbReference type="GeneID" id="29112448"/>
<dbReference type="AlphaFoldDB" id="A0A177DBB4"/>
<dbReference type="GO" id="GO:0005739">
    <property type="term" value="C:mitochondrion"/>
    <property type="evidence" value="ECO:0007669"/>
    <property type="project" value="UniProtKB-SubCell"/>
</dbReference>
<reference evidence="8 9" key="1">
    <citation type="submission" date="2016-05" db="EMBL/GenBank/DDBJ databases">
        <title>Comparative analysis of secretome profiles of manganese(II)-oxidizing ascomycete fungi.</title>
        <authorList>
            <consortium name="DOE Joint Genome Institute"/>
            <person name="Zeiner C.A."/>
            <person name="Purvine S.O."/>
            <person name="Zink E.M."/>
            <person name="Wu S."/>
            <person name="Pasa-Tolic L."/>
            <person name="Chaput D.L."/>
            <person name="Haridas S."/>
            <person name="Grigoriev I.V."/>
            <person name="Santelli C.M."/>
            <person name="Hansel C.M."/>
        </authorList>
    </citation>
    <scope>NUCLEOTIDE SEQUENCE [LARGE SCALE GENOMIC DNA]</scope>
    <source>
        <strain evidence="8 9">SRC1lrK2f</strain>
    </source>
</reference>
<dbReference type="SUPFAM" id="SSF56112">
    <property type="entry name" value="Protein kinase-like (PK-like)"/>
    <property type="match status" value="1"/>
</dbReference>
<name>A0A177DBB4_ALTAL</name>
<dbReference type="PANTHER" id="PTHR36091:SF1">
    <property type="entry name" value="ALTERED INHERITANCE OF MITOCHONDRIA PROTEIN 9, MITOCHONDRIAL"/>
    <property type="match status" value="1"/>
</dbReference>
<dbReference type="InterPro" id="IPR002575">
    <property type="entry name" value="Aminoglycoside_PTrfase"/>
</dbReference>